<dbReference type="GO" id="GO:0005737">
    <property type="term" value="C:cytoplasm"/>
    <property type="evidence" value="ECO:0007669"/>
    <property type="project" value="UniProtKB-SubCell"/>
</dbReference>
<dbReference type="SUPFAM" id="SSF55874">
    <property type="entry name" value="ATPase domain of HSP90 chaperone/DNA topoisomerase II/histidine kinase"/>
    <property type="match status" value="1"/>
</dbReference>
<dbReference type="Gene3D" id="1.20.5.1930">
    <property type="match status" value="1"/>
</dbReference>
<dbReference type="AlphaFoldDB" id="A0A7K1U526"/>
<keyword evidence="16" id="KW-1133">Transmembrane helix</keyword>
<evidence type="ECO:0000256" key="16">
    <source>
        <dbReference type="SAM" id="Phobius"/>
    </source>
</evidence>
<evidence type="ECO:0000256" key="13">
    <source>
        <dbReference type="ARBA" id="ARBA00023014"/>
    </source>
</evidence>
<dbReference type="GO" id="GO:0051539">
    <property type="term" value="F:4 iron, 4 sulfur cluster binding"/>
    <property type="evidence" value="ECO:0007669"/>
    <property type="project" value="UniProtKB-KW"/>
</dbReference>
<dbReference type="InterPro" id="IPR005467">
    <property type="entry name" value="His_kinase_dom"/>
</dbReference>
<evidence type="ECO:0000256" key="15">
    <source>
        <dbReference type="ARBA" id="ARBA00030800"/>
    </source>
</evidence>
<dbReference type="InterPro" id="IPR036890">
    <property type="entry name" value="HATPase_C_sf"/>
</dbReference>
<evidence type="ECO:0000256" key="8">
    <source>
        <dbReference type="ARBA" id="ARBA00022679"/>
    </source>
</evidence>
<comment type="cofactor">
    <cofactor evidence="2">
        <name>[4Fe-4S] cluster</name>
        <dbReference type="ChEBI" id="CHEBI:49883"/>
    </cofactor>
</comment>
<feature type="domain" description="Histidine kinase" evidence="17">
    <location>
        <begin position="69"/>
        <end position="259"/>
    </location>
</feature>
<dbReference type="Pfam" id="PF07730">
    <property type="entry name" value="HisKA_3"/>
    <property type="match status" value="1"/>
</dbReference>
<keyword evidence="16" id="KW-0812">Transmembrane</keyword>
<sequence>MFTKNEEIIITVIVGVLLILFLAAVFIVSIVRYKRRMEKELHERTLLRRQYEQELLQSRLETQEYTFQQIGKELHDNIGQLLSTARMLLGITERNLANPPETLCTANETLGKAIVELRSLSKSLDKEWLEQFNFYDNLAAEITRINSTGSIIRPEVSYTEDLLLKPEEQIVLFRIVQEAIQNAIRHAAMDVIIIRMAQQGELLSIMVIDNGKGFTAESVNMGMGLKNMNHRAAILGGTLTWNSIPGEGTTVHITLPVKKGVT</sequence>
<dbReference type="GO" id="GO:0000155">
    <property type="term" value="F:phosphorelay sensor kinase activity"/>
    <property type="evidence" value="ECO:0007669"/>
    <property type="project" value="InterPro"/>
</dbReference>
<proteinExistence type="predicted"/>
<evidence type="ECO:0000256" key="12">
    <source>
        <dbReference type="ARBA" id="ARBA00023012"/>
    </source>
</evidence>
<dbReference type="EC" id="2.7.13.3" evidence="4"/>
<evidence type="ECO:0000256" key="6">
    <source>
        <dbReference type="ARBA" id="ARBA00022485"/>
    </source>
</evidence>
<comment type="subcellular location">
    <subcellularLocation>
        <location evidence="3">Cytoplasm</location>
    </subcellularLocation>
</comment>
<evidence type="ECO:0000256" key="14">
    <source>
        <dbReference type="ARBA" id="ARBA00024827"/>
    </source>
</evidence>
<keyword evidence="16" id="KW-0472">Membrane</keyword>
<evidence type="ECO:0000256" key="10">
    <source>
        <dbReference type="ARBA" id="ARBA00022777"/>
    </source>
</evidence>
<dbReference type="GO" id="GO:0016020">
    <property type="term" value="C:membrane"/>
    <property type="evidence" value="ECO:0007669"/>
    <property type="project" value="InterPro"/>
</dbReference>
<comment type="catalytic activity">
    <reaction evidence="1">
        <text>ATP + protein L-histidine = ADP + protein N-phospho-L-histidine.</text>
        <dbReference type="EC" id="2.7.13.3"/>
    </reaction>
</comment>
<dbReference type="PRINTS" id="PR00344">
    <property type="entry name" value="BCTRLSENSOR"/>
</dbReference>
<comment type="caution">
    <text evidence="18">The sequence shown here is derived from an EMBL/GenBank/DDBJ whole genome shotgun (WGS) entry which is preliminary data.</text>
</comment>
<keyword evidence="8" id="KW-0808">Transferase</keyword>
<dbReference type="PROSITE" id="PS50109">
    <property type="entry name" value="HIS_KIN"/>
    <property type="match status" value="1"/>
</dbReference>
<dbReference type="SMART" id="SM00387">
    <property type="entry name" value="HATPase_c"/>
    <property type="match status" value="1"/>
</dbReference>
<evidence type="ECO:0000313" key="19">
    <source>
        <dbReference type="Proteomes" id="UP000461730"/>
    </source>
</evidence>
<feature type="transmembrane region" description="Helical" evidence="16">
    <location>
        <begin position="12"/>
        <end position="31"/>
    </location>
</feature>
<dbReference type="InterPro" id="IPR011712">
    <property type="entry name" value="Sig_transdc_His_kin_sub3_dim/P"/>
</dbReference>
<keyword evidence="10" id="KW-0418">Kinase</keyword>
<dbReference type="InterPro" id="IPR003594">
    <property type="entry name" value="HATPase_dom"/>
</dbReference>
<evidence type="ECO:0000256" key="1">
    <source>
        <dbReference type="ARBA" id="ARBA00000085"/>
    </source>
</evidence>
<accession>A0A7K1U526</accession>
<evidence type="ECO:0000256" key="3">
    <source>
        <dbReference type="ARBA" id="ARBA00004496"/>
    </source>
</evidence>
<evidence type="ECO:0000256" key="4">
    <source>
        <dbReference type="ARBA" id="ARBA00012438"/>
    </source>
</evidence>
<dbReference type="Pfam" id="PF02518">
    <property type="entry name" value="HATPase_c"/>
    <property type="match status" value="1"/>
</dbReference>
<keyword evidence="11" id="KW-0408">Iron</keyword>
<gene>
    <name evidence="18" type="ORF">GO493_14035</name>
</gene>
<keyword evidence="7" id="KW-0963">Cytoplasm</keyword>
<dbReference type="Proteomes" id="UP000461730">
    <property type="component" value="Unassembled WGS sequence"/>
</dbReference>
<evidence type="ECO:0000256" key="9">
    <source>
        <dbReference type="ARBA" id="ARBA00022723"/>
    </source>
</evidence>
<dbReference type="EMBL" id="WRXN01000005">
    <property type="protein sequence ID" value="MVT09386.1"/>
    <property type="molecule type" value="Genomic_DNA"/>
</dbReference>
<keyword evidence="9" id="KW-0479">Metal-binding</keyword>
<evidence type="ECO:0000256" key="5">
    <source>
        <dbReference type="ARBA" id="ARBA00017322"/>
    </source>
</evidence>
<comment type="function">
    <text evidence="14">Member of the two-component regulatory system NreB/NreC involved in the control of dissimilatory nitrate/nitrite reduction in response to oxygen. NreB functions as a direct oxygen sensor histidine kinase which is autophosphorylated, in the absence of oxygen, probably at the conserved histidine residue, and transfers its phosphate group probably to a conserved aspartate residue of NreC. NreB/NreC activates the expression of the nitrate (narGHJI) and nitrite (nir) reductase operons, as well as the putative nitrate transporter gene narT.</text>
</comment>
<organism evidence="18 19">
    <name type="scientific">Chitinophaga tropicalis</name>
    <dbReference type="NCBI Taxonomy" id="2683588"/>
    <lineage>
        <taxon>Bacteria</taxon>
        <taxon>Pseudomonadati</taxon>
        <taxon>Bacteroidota</taxon>
        <taxon>Chitinophagia</taxon>
        <taxon>Chitinophagales</taxon>
        <taxon>Chitinophagaceae</taxon>
        <taxon>Chitinophaga</taxon>
    </lineage>
</organism>
<protein>
    <recommendedName>
        <fullName evidence="5">Oxygen sensor histidine kinase NreB</fullName>
        <ecNumber evidence="4">2.7.13.3</ecNumber>
    </recommendedName>
    <alternativeName>
        <fullName evidence="15">Nitrogen regulation protein B</fullName>
    </alternativeName>
</protein>
<evidence type="ECO:0000256" key="11">
    <source>
        <dbReference type="ARBA" id="ARBA00023004"/>
    </source>
</evidence>
<evidence type="ECO:0000256" key="7">
    <source>
        <dbReference type="ARBA" id="ARBA00022490"/>
    </source>
</evidence>
<dbReference type="GO" id="GO:0046872">
    <property type="term" value="F:metal ion binding"/>
    <property type="evidence" value="ECO:0007669"/>
    <property type="project" value="UniProtKB-KW"/>
</dbReference>
<dbReference type="InterPro" id="IPR050482">
    <property type="entry name" value="Sensor_HK_TwoCompSys"/>
</dbReference>
<dbReference type="PANTHER" id="PTHR24421">
    <property type="entry name" value="NITRATE/NITRITE SENSOR PROTEIN NARX-RELATED"/>
    <property type="match status" value="1"/>
</dbReference>
<reference evidence="18 19" key="1">
    <citation type="submission" date="2019-12" db="EMBL/GenBank/DDBJ databases">
        <title>Chitinophaga sp. strain ysch24 (GDMCC 1.1355), whole genome shotgun sequence.</title>
        <authorList>
            <person name="Zhang X."/>
        </authorList>
    </citation>
    <scope>NUCLEOTIDE SEQUENCE [LARGE SCALE GENOMIC DNA]</scope>
    <source>
        <strain evidence="19">ysch24</strain>
    </source>
</reference>
<dbReference type="Gene3D" id="3.30.565.10">
    <property type="entry name" value="Histidine kinase-like ATPase, C-terminal domain"/>
    <property type="match status" value="1"/>
</dbReference>
<dbReference type="CDD" id="cd16917">
    <property type="entry name" value="HATPase_UhpB-NarQ-NarX-like"/>
    <property type="match status" value="1"/>
</dbReference>
<dbReference type="GO" id="GO:0046983">
    <property type="term" value="F:protein dimerization activity"/>
    <property type="evidence" value="ECO:0007669"/>
    <property type="project" value="InterPro"/>
</dbReference>
<keyword evidence="13" id="KW-0411">Iron-sulfur</keyword>
<dbReference type="RefSeq" id="WP_157306833.1">
    <property type="nucleotide sequence ID" value="NZ_WRXN01000005.1"/>
</dbReference>
<evidence type="ECO:0000259" key="17">
    <source>
        <dbReference type="PROSITE" id="PS50109"/>
    </source>
</evidence>
<evidence type="ECO:0000256" key="2">
    <source>
        <dbReference type="ARBA" id="ARBA00001966"/>
    </source>
</evidence>
<dbReference type="InterPro" id="IPR004358">
    <property type="entry name" value="Sig_transdc_His_kin-like_C"/>
</dbReference>
<evidence type="ECO:0000313" key="18">
    <source>
        <dbReference type="EMBL" id="MVT09386.1"/>
    </source>
</evidence>
<keyword evidence="12" id="KW-0902">Two-component regulatory system</keyword>
<keyword evidence="19" id="KW-1185">Reference proteome</keyword>
<name>A0A7K1U526_9BACT</name>
<keyword evidence="6" id="KW-0004">4Fe-4S</keyword>